<evidence type="ECO:0000256" key="4">
    <source>
        <dbReference type="ARBA" id="ARBA00012438"/>
    </source>
</evidence>
<dbReference type="SMART" id="SM00387">
    <property type="entry name" value="HATPase_c"/>
    <property type="match status" value="1"/>
</dbReference>
<dbReference type="Pfam" id="PF02518">
    <property type="entry name" value="HATPase_c"/>
    <property type="match status" value="1"/>
</dbReference>
<protein>
    <recommendedName>
        <fullName evidence="4">histidine kinase</fullName>
        <ecNumber evidence="4">2.7.13.3</ecNumber>
    </recommendedName>
</protein>
<evidence type="ECO:0000259" key="14">
    <source>
        <dbReference type="PROSITE" id="PS50109"/>
    </source>
</evidence>
<comment type="caution">
    <text evidence="16">The sequence shown here is derived from an EMBL/GenBank/DDBJ whole genome shotgun (WGS) entry which is preliminary data.</text>
</comment>
<dbReference type="OrthoDB" id="9764438at2"/>
<evidence type="ECO:0000256" key="9">
    <source>
        <dbReference type="ARBA" id="ARBA00022989"/>
    </source>
</evidence>
<dbReference type="AlphaFoldDB" id="Q1N3V1"/>
<dbReference type="Pfam" id="PF00512">
    <property type="entry name" value="HisKA"/>
    <property type="match status" value="1"/>
</dbReference>
<feature type="transmembrane region" description="Helical" evidence="13">
    <location>
        <begin position="316"/>
        <end position="345"/>
    </location>
</feature>
<dbReference type="GO" id="GO:0000155">
    <property type="term" value="F:phosphorelay sensor kinase activity"/>
    <property type="evidence" value="ECO:0007669"/>
    <property type="project" value="InterPro"/>
</dbReference>
<dbReference type="FunFam" id="3.30.565.10:FF:000049">
    <property type="entry name" value="Two-component sensor histidine kinase"/>
    <property type="match status" value="1"/>
</dbReference>
<dbReference type="InterPro" id="IPR011006">
    <property type="entry name" value="CheY-like_superfamily"/>
</dbReference>
<dbReference type="InterPro" id="IPR004358">
    <property type="entry name" value="Sig_transdc_His_kin-like_C"/>
</dbReference>
<feature type="transmembrane region" description="Helical" evidence="13">
    <location>
        <begin position="271"/>
        <end position="296"/>
    </location>
</feature>
<dbReference type="PANTHER" id="PTHR43047">
    <property type="entry name" value="TWO-COMPONENT HISTIDINE PROTEIN KINASE"/>
    <property type="match status" value="1"/>
</dbReference>
<evidence type="ECO:0000256" key="8">
    <source>
        <dbReference type="ARBA" id="ARBA00022777"/>
    </source>
</evidence>
<keyword evidence="6" id="KW-0808">Transferase</keyword>
<dbReference type="CDD" id="cd00082">
    <property type="entry name" value="HisKA"/>
    <property type="match status" value="1"/>
</dbReference>
<feature type="transmembrane region" description="Helical" evidence="13">
    <location>
        <begin position="64"/>
        <end position="85"/>
    </location>
</feature>
<dbReference type="GO" id="GO:0005886">
    <property type="term" value="C:plasma membrane"/>
    <property type="evidence" value="ECO:0007669"/>
    <property type="project" value="TreeGrafter"/>
</dbReference>
<keyword evidence="5 11" id="KW-0597">Phosphoprotein</keyword>
<dbReference type="EMBL" id="AAQH01000004">
    <property type="protein sequence ID" value="EAT12773.1"/>
    <property type="molecule type" value="Genomic_DNA"/>
</dbReference>
<feature type="coiled-coil region" evidence="12">
    <location>
        <begin position="754"/>
        <end position="785"/>
    </location>
</feature>
<dbReference type="GO" id="GO:0022857">
    <property type="term" value="F:transmembrane transporter activity"/>
    <property type="evidence" value="ECO:0007669"/>
    <property type="project" value="InterPro"/>
</dbReference>
<dbReference type="PRINTS" id="PR00344">
    <property type="entry name" value="BCTRLSENSOR"/>
</dbReference>
<dbReference type="Gene3D" id="3.40.50.2300">
    <property type="match status" value="1"/>
</dbReference>
<evidence type="ECO:0000256" key="6">
    <source>
        <dbReference type="ARBA" id="ARBA00022679"/>
    </source>
</evidence>
<feature type="transmembrane region" description="Helical" evidence="13">
    <location>
        <begin position="230"/>
        <end position="250"/>
    </location>
</feature>
<comment type="subcellular location">
    <subcellularLocation>
        <location evidence="2">Membrane</location>
        <topology evidence="2">Multi-pass membrane protein</topology>
    </subcellularLocation>
</comment>
<dbReference type="STRING" id="207949.RED65_11909"/>
<reference evidence="16 17" key="1">
    <citation type="submission" date="2006-03" db="EMBL/GenBank/DDBJ databases">
        <authorList>
            <person name="Pinhassi J."/>
            <person name="Pedros-Alio C."/>
            <person name="Ferriera S."/>
            <person name="Johnson J."/>
            <person name="Kravitz S."/>
            <person name="Halpern A."/>
            <person name="Remington K."/>
            <person name="Beeson K."/>
            <person name="Tran B."/>
            <person name="Rogers Y.-H."/>
            <person name="Friedman R."/>
            <person name="Venter J.C."/>
        </authorList>
    </citation>
    <scope>NUCLEOTIDE SEQUENCE [LARGE SCALE GENOMIC DNA]</scope>
    <source>
        <strain evidence="16 17">RED65</strain>
    </source>
</reference>
<accession>Q1N3V1</accession>
<evidence type="ECO:0000256" key="10">
    <source>
        <dbReference type="ARBA" id="ARBA00023136"/>
    </source>
</evidence>
<keyword evidence="8 16" id="KW-0418">Kinase</keyword>
<feature type="transmembrane region" description="Helical" evidence="13">
    <location>
        <begin position="152"/>
        <end position="174"/>
    </location>
</feature>
<dbReference type="InterPro" id="IPR005467">
    <property type="entry name" value="His_kinase_dom"/>
</dbReference>
<dbReference type="PROSITE" id="PS50109">
    <property type="entry name" value="HIS_KIN"/>
    <property type="match status" value="1"/>
</dbReference>
<evidence type="ECO:0000256" key="5">
    <source>
        <dbReference type="ARBA" id="ARBA00022553"/>
    </source>
</evidence>
<dbReference type="HOGENOM" id="CLU_000445_22_0_6"/>
<feature type="transmembrane region" description="Helical" evidence="13">
    <location>
        <begin position="6"/>
        <end position="25"/>
    </location>
</feature>
<dbReference type="GO" id="GO:0009927">
    <property type="term" value="F:histidine phosphotransfer kinase activity"/>
    <property type="evidence" value="ECO:0007669"/>
    <property type="project" value="TreeGrafter"/>
</dbReference>
<feature type="transmembrane region" description="Helical" evidence="13">
    <location>
        <begin position="402"/>
        <end position="424"/>
    </location>
</feature>
<comment type="similarity">
    <text evidence="3">Belongs to the sodium:solute symporter (SSF) (TC 2.A.21) family.</text>
</comment>
<dbReference type="Proteomes" id="UP000004263">
    <property type="component" value="Unassembled WGS sequence"/>
</dbReference>
<feature type="domain" description="Response regulatory" evidence="15">
    <location>
        <begin position="1044"/>
        <end position="1157"/>
    </location>
</feature>
<dbReference type="Gene3D" id="1.10.287.130">
    <property type="match status" value="1"/>
</dbReference>
<dbReference type="EC" id="2.7.13.3" evidence="4"/>
<evidence type="ECO:0000256" key="11">
    <source>
        <dbReference type="PROSITE-ProRule" id="PRU00169"/>
    </source>
</evidence>
<dbReference type="Gene3D" id="3.30.450.20">
    <property type="entry name" value="PAS domain"/>
    <property type="match status" value="1"/>
</dbReference>
<dbReference type="CDD" id="cd10322">
    <property type="entry name" value="SLC5sbd"/>
    <property type="match status" value="1"/>
</dbReference>
<dbReference type="SUPFAM" id="SSF55874">
    <property type="entry name" value="ATPase domain of HSP90 chaperone/DNA topoisomerase II/histidine kinase"/>
    <property type="match status" value="1"/>
</dbReference>
<dbReference type="InterPro" id="IPR001789">
    <property type="entry name" value="Sig_transdc_resp-reg_receiver"/>
</dbReference>
<keyword evidence="7 13" id="KW-0812">Transmembrane</keyword>
<dbReference type="InterPro" id="IPR036890">
    <property type="entry name" value="HATPase_C_sf"/>
</dbReference>
<dbReference type="InterPro" id="IPR038377">
    <property type="entry name" value="Na/Glc_symporter_sf"/>
</dbReference>
<sequence length="1159" mass="128363">MDGQRLVILVACYSVILFAIAWWAERHKGIHAPWWRPLIYSLSIGVYCSSWTFLGAVGQAVENGWHFLPIYLGPILLFIFGWPFLKRLLRVSQYNKVTSIADFIGSRYGKNQLLAAVVTLVLVVGTLPYIALQLRGVGIAWTGLNWEQDSSGSLGFGSSLIAAMVMAWFAILFGTRIIDGPDRLRGMITAVAAESIIKVIAFVVVGLLAYCVLSYDGSQTLPQYFHTEQITSTLFVTEMLLAATAIICLPRQFHVMVVEYQGEADTRYLRWLMPLYLGAFAIFVIPLAQAGGQLFGDLNVAADSYVLTLPRFTGDAWILALTFIGAISAATGMVVVATIALSIMVSNELIVPIWLRPKNQSSVQATNLARGLRYIRRAAIILILAFSWFLERIMSNNEGLASIGLISFAACAQLLPAVLAALYWRGGHAWGVLAGLNIGMGIWFYSLLLPTLLPDAHPLLTDGLLGIAWLSPQNLFGLGFLDPLSHGVFISLALNALVFVWVSKRMFHSPIDERQAERFVFDQAMPLHGMQLDTNPSTIEVLQLHGLVDPLFGEDRSDRLWRRFERQIGHRLLPHDYAPNFVISAIEHELGAIIGAASAHKAMSLLAQQKPLQLQDFVTLVSGSSKQIQFSQSLLQTTLETIPQGISVVDKDLKLAAWNQQYQKMFDYPKRLLYVGCHIRKVYEFNAERGYLGNDQDSINALVEKRLEQLNSGQSYKLERQLPNGTVLEIQGTPLEGGGYVTTFMDITDYHKVVSELAHAKDTLEQRVEQRTQELQNVNATLSKENELRALSEKQLSEVHASKSRFLAAASHDLLQPINAARLFVASLQSQVDKLEQDNPTLKITSQQLDDALTQAEQLINSLREISRLSNGKETAHREHFSLDSLLRPLANEAKAIADRKGIEFKWVNSSAWVYSDAKMLRRVLQNFVSNALRYTQNGKVLMGARRQGDYFSIQVWDTGPGIAPEARQKIFEEFERLPGTSGEQGLGLGLSIAQRISKLLGHPIDVRSEPNKGSGFSILVPIGQAKKVEISSHQVDPNLAGLHIVCIDNEIAIQAGMRSLLEQWGCKVKTATSLGDALTQLEQAPDMILADYHLDEATGVDAIGALRLHFQQSIPAIVISADNSDQVRDHVASIDASYLSKPVAPAALRNLIRKQTLY</sequence>
<dbReference type="InterPro" id="IPR003661">
    <property type="entry name" value="HisK_dim/P_dom"/>
</dbReference>
<feature type="domain" description="Histidine kinase" evidence="14">
    <location>
        <begin position="809"/>
        <end position="1025"/>
    </location>
</feature>
<feature type="transmembrane region" description="Helical" evidence="13">
    <location>
        <begin position="37"/>
        <end position="58"/>
    </location>
</feature>
<keyword evidence="10 13" id="KW-0472">Membrane</keyword>
<evidence type="ECO:0000256" key="2">
    <source>
        <dbReference type="ARBA" id="ARBA00004141"/>
    </source>
</evidence>
<dbReference type="SUPFAM" id="SSF55785">
    <property type="entry name" value="PYP-like sensor domain (PAS domain)"/>
    <property type="match status" value="1"/>
</dbReference>
<dbReference type="SUPFAM" id="SSF52172">
    <property type="entry name" value="CheY-like"/>
    <property type="match status" value="1"/>
</dbReference>
<dbReference type="Pfam" id="PF00072">
    <property type="entry name" value="Response_reg"/>
    <property type="match status" value="1"/>
</dbReference>
<keyword evidence="12" id="KW-0175">Coiled coil</keyword>
<evidence type="ECO:0000256" key="13">
    <source>
        <dbReference type="SAM" id="Phobius"/>
    </source>
</evidence>
<dbReference type="RefSeq" id="WP_007018663.1">
    <property type="nucleotide sequence ID" value="NZ_CH724118.1"/>
</dbReference>
<dbReference type="SUPFAM" id="SSF47384">
    <property type="entry name" value="Homodimeric domain of signal transducing histidine kinase"/>
    <property type="match status" value="1"/>
</dbReference>
<feature type="transmembrane region" description="Helical" evidence="13">
    <location>
        <begin position="186"/>
        <end position="210"/>
    </location>
</feature>
<dbReference type="CDD" id="cd00156">
    <property type="entry name" value="REC"/>
    <property type="match status" value="1"/>
</dbReference>
<evidence type="ECO:0000313" key="16">
    <source>
        <dbReference type="EMBL" id="EAT12773.1"/>
    </source>
</evidence>
<evidence type="ECO:0000256" key="3">
    <source>
        <dbReference type="ARBA" id="ARBA00006434"/>
    </source>
</evidence>
<organism evidence="16 17">
    <name type="scientific">Bermanella marisrubri</name>
    <dbReference type="NCBI Taxonomy" id="207949"/>
    <lineage>
        <taxon>Bacteria</taxon>
        <taxon>Pseudomonadati</taxon>
        <taxon>Pseudomonadota</taxon>
        <taxon>Gammaproteobacteria</taxon>
        <taxon>Oceanospirillales</taxon>
        <taxon>Oceanospirillaceae</taxon>
        <taxon>Bermanella</taxon>
    </lineage>
</organism>
<feature type="transmembrane region" description="Helical" evidence="13">
    <location>
        <begin position="113"/>
        <end position="132"/>
    </location>
</feature>
<evidence type="ECO:0000259" key="15">
    <source>
        <dbReference type="PROSITE" id="PS50110"/>
    </source>
</evidence>
<evidence type="ECO:0000313" key="17">
    <source>
        <dbReference type="Proteomes" id="UP000004263"/>
    </source>
</evidence>
<proteinExistence type="inferred from homology"/>
<dbReference type="InterPro" id="IPR036097">
    <property type="entry name" value="HisK_dim/P_sf"/>
</dbReference>
<dbReference type="InterPro" id="IPR001734">
    <property type="entry name" value="Na/solute_symporter"/>
</dbReference>
<feature type="modified residue" description="4-aspartylphosphate" evidence="11">
    <location>
        <position position="1092"/>
    </location>
</feature>
<dbReference type="PROSITE" id="PS50283">
    <property type="entry name" value="NA_SOLUT_SYMP_3"/>
    <property type="match status" value="1"/>
</dbReference>
<dbReference type="Gene3D" id="3.30.565.10">
    <property type="entry name" value="Histidine kinase-like ATPase, C-terminal domain"/>
    <property type="match status" value="1"/>
</dbReference>
<dbReference type="Gene3D" id="1.20.1730.10">
    <property type="entry name" value="Sodium/glucose cotransporter"/>
    <property type="match status" value="1"/>
</dbReference>
<feature type="transmembrane region" description="Helical" evidence="13">
    <location>
        <begin position="431"/>
        <end position="453"/>
    </location>
</feature>
<dbReference type="SMART" id="SM00388">
    <property type="entry name" value="HisKA"/>
    <property type="match status" value="1"/>
</dbReference>
<evidence type="ECO:0000256" key="1">
    <source>
        <dbReference type="ARBA" id="ARBA00000085"/>
    </source>
</evidence>
<feature type="coiled-coil region" evidence="12">
    <location>
        <begin position="818"/>
        <end position="869"/>
    </location>
</feature>
<dbReference type="InterPro" id="IPR035965">
    <property type="entry name" value="PAS-like_dom_sf"/>
</dbReference>
<name>Q1N3V1_9GAMM</name>
<keyword evidence="17" id="KW-1185">Reference proteome</keyword>
<dbReference type="PANTHER" id="PTHR43047:SF9">
    <property type="entry name" value="HISTIDINE KINASE"/>
    <property type="match status" value="1"/>
</dbReference>
<comment type="catalytic activity">
    <reaction evidence="1">
        <text>ATP + protein L-histidine = ADP + protein N-phospho-L-histidine.</text>
        <dbReference type="EC" id="2.7.13.3"/>
    </reaction>
</comment>
<feature type="transmembrane region" description="Helical" evidence="13">
    <location>
        <begin position="374"/>
        <end position="390"/>
    </location>
</feature>
<evidence type="ECO:0000256" key="7">
    <source>
        <dbReference type="ARBA" id="ARBA00022692"/>
    </source>
</evidence>
<evidence type="ECO:0000256" key="12">
    <source>
        <dbReference type="SAM" id="Coils"/>
    </source>
</evidence>
<gene>
    <name evidence="16" type="ORF">RED65_11909</name>
</gene>
<dbReference type="SMART" id="SM00448">
    <property type="entry name" value="REC"/>
    <property type="match status" value="1"/>
</dbReference>
<dbReference type="InterPro" id="IPR003594">
    <property type="entry name" value="HATPase_dom"/>
</dbReference>
<dbReference type="CDD" id="cd00075">
    <property type="entry name" value="HATPase"/>
    <property type="match status" value="1"/>
</dbReference>
<dbReference type="Pfam" id="PF12860">
    <property type="entry name" value="PAS_7"/>
    <property type="match status" value="1"/>
</dbReference>
<keyword evidence="9 13" id="KW-1133">Transmembrane helix</keyword>
<dbReference type="PROSITE" id="PS50110">
    <property type="entry name" value="RESPONSE_REGULATORY"/>
    <property type="match status" value="1"/>
</dbReference>